<evidence type="ECO:0000313" key="1">
    <source>
        <dbReference type="EMBL" id="KAJ1171054.1"/>
    </source>
</evidence>
<dbReference type="EMBL" id="JANPWB010000007">
    <property type="protein sequence ID" value="KAJ1171054.1"/>
    <property type="molecule type" value="Genomic_DNA"/>
</dbReference>
<gene>
    <name evidence="1" type="ORF">NDU88_002925</name>
</gene>
<accession>A0AAV7T4S6</accession>
<name>A0AAV7T4S6_PLEWA</name>
<dbReference type="Proteomes" id="UP001066276">
    <property type="component" value="Chromosome 4_1"/>
</dbReference>
<keyword evidence="2" id="KW-1185">Reference proteome</keyword>
<comment type="caution">
    <text evidence="1">The sequence shown here is derived from an EMBL/GenBank/DDBJ whole genome shotgun (WGS) entry which is preliminary data.</text>
</comment>
<proteinExistence type="predicted"/>
<sequence length="69" mass="6959">MTRCCCKASEEVPGPCRAQAAALWPSTPTGGGVSAMLGRGPSVPRRLAGDSPVVALPGGVGRRTVFPPL</sequence>
<protein>
    <submittedName>
        <fullName evidence="1">Uncharacterized protein</fullName>
    </submittedName>
</protein>
<reference evidence="1" key="1">
    <citation type="journal article" date="2022" name="bioRxiv">
        <title>Sequencing and chromosome-scale assembly of the giantPleurodeles waltlgenome.</title>
        <authorList>
            <person name="Brown T."/>
            <person name="Elewa A."/>
            <person name="Iarovenko S."/>
            <person name="Subramanian E."/>
            <person name="Araus A.J."/>
            <person name="Petzold A."/>
            <person name="Susuki M."/>
            <person name="Suzuki K.-i.T."/>
            <person name="Hayashi T."/>
            <person name="Toyoda A."/>
            <person name="Oliveira C."/>
            <person name="Osipova E."/>
            <person name="Leigh N.D."/>
            <person name="Simon A."/>
            <person name="Yun M.H."/>
        </authorList>
    </citation>
    <scope>NUCLEOTIDE SEQUENCE</scope>
    <source>
        <strain evidence="1">20211129_DDA</strain>
        <tissue evidence="1">Liver</tissue>
    </source>
</reference>
<evidence type="ECO:0000313" key="2">
    <source>
        <dbReference type="Proteomes" id="UP001066276"/>
    </source>
</evidence>
<organism evidence="1 2">
    <name type="scientific">Pleurodeles waltl</name>
    <name type="common">Iberian ribbed newt</name>
    <dbReference type="NCBI Taxonomy" id="8319"/>
    <lineage>
        <taxon>Eukaryota</taxon>
        <taxon>Metazoa</taxon>
        <taxon>Chordata</taxon>
        <taxon>Craniata</taxon>
        <taxon>Vertebrata</taxon>
        <taxon>Euteleostomi</taxon>
        <taxon>Amphibia</taxon>
        <taxon>Batrachia</taxon>
        <taxon>Caudata</taxon>
        <taxon>Salamandroidea</taxon>
        <taxon>Salamandridae</taxon>
        <taxon>Pleurodelinae</taxon>
        <taxon>Pleurodeles</taxon>
    </lineage>
</organism>
<dbReference type="AlphaFoldDB" id="A0AAV7T4S6"/>